<feature type="transmembrane region" description="Helical" evidence="1">
    <location>
        <begin position="12"/>
        <end position="36"/>
    </location>
</feature>
<keyword evidence="1" id="KW-0812">Transmembrane</keyword>
<reference evidence="2 3" key="1">
    <citation type="journal article" date="2018" name="Nat. Ecol. Evol.">
        <title>Genomic signatures of mitonuclear coevolution across populations of Tigriopus californicus.</title>
        <authorList>
            <person name="Barreto F.S."/>
            <person name="Watson E.T."/>
            <person name="Lima T.G."/>
            <person name="Willett C.S."/>
            <person name="Edmands S."/>
            <person name="Li W."/>
            <person name="Burton R.S."/>
        </authorList>
    </citation>
    <scope>NUCLEOTIDE SEQUENCE [LARGE SCALE GENOMIC DNA]</scope>
    <source>
        <strain evidence="2 3">San Diego</strain>
    </source>
</reference>
<keyword evidence="1" id="KW-1133">Transmembrane helix</keyword>
<feature type="transmembrane region" description="Helical" evidence="1">
    <location>
        <begin position="86"/>
        <end position="106"/>
    </location>
</feature>
<gene>
    <name evidence="2" type="ORF">TCAL_16099</name>
</gene>
<name>A0A553PQ29_TIGCA</name>
<dbReference type="AlphaFoldDB" id="A0A553PQ29"/>
<keyword evidence="1" id="KW-0472">Membrane</keyword>
<organism evidence="2 3">
    <name type="scientific">Tigriopus californicus</name>
    <name type="common">Marine copepod</name>
    <dbReference type="NCBI Taxonomy" id="6832"/>
    <lineage>
        <taxon>Eukaryota</taxon>
        <taxon>Metazoa</taxon>
        <taxon>Ecdysozoa</taxon>
        <taxon>Arthropoda</taxon>
        <taxon>Crustacea</taxon>
        <taxon>Multicrustacea</taxon>
        <taxon>Hexanauplia</taxon>
        <taxon>Copepoda</taxon>
        <taxon>Harpacticoida</taxon>
        <taxon>Harpacticidae</taxon>
        <taxon>Tigriopus</taxon>
    </lineage>
</organism>
<protein>
    <submittedName>
        <fullName evidence="2">Uncharacterized protein</fullName>
    </submittedName>
</protein>
<feature type="transmembrane region" description="Helical" evidence="1">
    <location>
        <begin position="155"/>
        <end position="178"/>
    </location>
</feature>
<evidence type="ECO:0000256" key="1">
    <source>
        <dbReference type="SAM" id="Phobius"/>
    </source>
</evidence>
<evidence type="ECO:0000313" key="3">
    <source>
        <dbReference type="Proteomes" id="UP000318571"/>
    </source>
</evidence>
<dbReference type="Proteomes" id="UP000318571">
    <property type="component" value="Chromosome 6"/>
</dbReference>
<evidence type="ECO:0000313" key="2">
    <source>
        <dbReference type="EMBL" id="TRY79776.1"/>
    </source>
</evidence>
<feature type="transmembrane region" description="Helical" evidence="1">
    <location>
        <begin position="127"/>
        <end position="149"/>
    </location>
</feature>
<proteinExistence type="predicted"/>
<comment type="caution">
    <text evidence="2">The sequence shown here is derived from an EMBL/GenBank/DDBJ whole genome shotgun (WGS) entry which is preliminary data.</text>
</comment>
<dbReference type="EMBL" id="VCGU01000002">
    <property type="protein sequence ID" value="TRY79776.1"/>
    <property type="molecule type" value="Genomic_DNA"/>
</dbReference>
<accession>A0A553PQ29</accession>
<sequence length="401" mass="43244">MDHFKDIYEPSWVMWAHLVGVFVFEILGSYLVLSIIRYEHERTTHETLIHSLTLFVYKMPIVHNMTRFNIEVARALLGPLPNLLCMTTVFFNIFLTIVSLLTFNEIMVLRYLYICVWKNVGKLNDDFFSAFLIVANLFLGSFFALVTMMSQDVQVFLYGVCIVLLALLTGALHCTLYVPIIREKSKRTDPMTSNQNGGQAIPIWAKSNSDKFWGQLEMKSVIVFVHLVSVGADRGILTESGALQVGQESGGLSISGSNIQKVVQSSLAGVAIPGLGGNAAGVQSGASNIGNVVASLEGIHNGGPPGVHTSAAALGVIQSRAAGILDDGGLLSDLAVGAQVVQDGIDTHLAGLAVGRHGGGEGHDGNKAQEFHDGDGSLSFLLSDKSAQMMTLRSFLYLFIN</sequence>
<keyword evidence="3" id="KW-1185">Reference proteome</keyword>